<evidence type="ECO:0000313" key="1">
    <source>
        <dbReference type="EMBL" id="KIM39326.1"/>
    </source>
</evidence>
<evidence type="ECO:0000313" key="2">
    <source>
        <dbReference type="Proteomes" id="UP000053424"/>
    </source>
</evidence>
<dbReference type="Proteomes" id="UP000053424">
    <property type="component" value="Unassembled WGS sequence"/>
</dbReference>
<keyword evidence="2" id="KW-1185">Reference proteome</keyword>
<dbReference type="EMBL" id="KN831786">
    <property type="protein sequence ID" value="KIM39326.1"/>
    <property type="molecule type" value="Genomic_DNA"/>
</dbReference>
<reference evidence="1 2" key="1">
    <citation type="submission" date="2014-04" db="EMBL/GenBank/DDBJ databases">
        <authorList>
            <consortium name="DOE Joint Genome Institute"/>
            <person name="Kuo A."/>
            <person name="Gay G."/>
            <person name="Dore J."/>
            <person name="Kohler A."/>
            <person name="Nagy L.G."/>
            <person name="Floudas D."/>
            <person name="Copeland A."/>
            <person name="Barry K.W."/>
            <person name="Cichocki N."/>
            <person name="Veneault-Fourrey C."/>
            <person name="LaButti K."/>
            <person name="Lindquist E.A."/>
            <person name="Lipzen A."/>
            <person name="Lundell T."/>
            <person name="Morin E."/>
            <person name="Murat C."/>
            <person name="Sun H."/>
            <person name="Tunlid A."/>
            <person name="Henrissat B."/>
            <person name="Grigoriev I.V."/>
            <person name="Hibbett D.S."/>
            <person name="Martin F."/>
            <person name="Nordberg H.P."/>
            <person name="Cantor M.N."/>
            <person name="Hua S.X."/>
        </authorList>
    </citation>
    <scope>NUCLEOTIDE SEQUENCE [LARGE SCALE GENOMIC DNA]</scope>
    <source>
        <strain evidence="2">h7</strain>
    </source>
</reference>
<dbReference type="AlphaFoldDB" id="A0A0C3C6U8"/>
<gene>
    <name evidence="1" type="ORF">M413DRAFT_197303</name>
</gene>
<accession>A0A0C3C6U8</accession>
<reference evidence="2" key="2">
    <citation type="submission" date="2015-01" db="EMBL/GenBank/DDBJ databases">
        <title>Evolutionary Origins and Diversification of the Mycorrhizal Mutualists.</title>
        <authorList>
            <consortium name="DOE Joint Genome Institute"/>
            <consortium name="Mycorrhizal Genomics Consortium"/>
            <person name="Kohler A."/>
            <person name="Kuo A."/>
            <person name="Nagy L.G."/>
            <person name="Floudas D."/>
            <person name="Copeland A."/>
            <person name="Barry K.W."/>
            <person name="Cichocki N."/>
            <person name="Veneault-Fourrey C."/>
            <person name="LaButti K."/>
            <person name="Lindquist E.A."/>
            <person name="Lipzen A."/>
            <person name="Lundell T."/>
            <person name="Morin E."/>
            <person name="Murat C."/>
            <person name="Riley R."/>
            <person name="Ohm R."/>
            <person name="Sun H."/>
            <person name="Tunlid A."/>
            <person name="Henrissat B."/>
            <person name="Grigoriev I.V."/>
            <person name="Hibbett D.S."/>
            <person name="Martin F."/>
        </authorList>
    </citation>
    <scope>NUCLEOTIDE SEQUENCE [LARGE SCALE GENOMIC DNA]</scope>
    <source>
        <strain evidence="2">h7</strain>
    </source>
</reference>
<dbReference type="HOGENOM" id="CLU_1057906_0_0_1"/>
<organism evidence="1 2">
    <name type="scientific">Hebeloma cylindrosporum</name>
    <dbReference type="NCBI Taxonomy" id="76867"/>
    <lineage>
        <taxon>Eukaryota</taxon>
        <taxon>Fungi</taxon>
        <taxon>Dikarya</taxon>
        <taxon>Basidiomycota</taxon>
        <taxon>Agaricomycotina</taxon>
        <taxon>Agaricomycetes</taxon>
        <taxon>Agaricomycetidae</taxon>
        <taxon>Agaricales</taxon>
        <taxon>Agaricineae</taxon>
        <taxon>Hymenogastraceae</taxon>
        <taxon>Hebeloma</taxon>
    </lineage>
</organism>
<sequence length="263" mass="29436">MAFWERHPSIEYLNLASNLLRQGDKHWFGGSILPNKFLPRLLHLRVQLKDALVLTPILGQLLSLSIHRSINAQIPYLLRSVCPNGLPKLKSLGIGQTRHSTRKNKKTESSLWYETADGVFVCGKVRWSTSVLDGFMHSVIRGAPNLEEIGFHGSCYLLAEFMSIASHLNSFTHLKHLYFQGYNAVPVSEAERDFGAPARSLADAVPRLVTITNISPFNELYTVARIKRGENAQVTSVEFGNGNGMKIGYEDQAFPWAPRDTMA</sequence>
<dbReference type="SUPFAM" id="SSF52047">
    <property type="entry name" value="RNI-like"/>
    <property type="match status" value="1"/>
</dbReference>
<proteinExistence type="predicted"/>
<name>A0A0C3C6U8_HEBCY</name>
<protein>
    <submittedName>
        <fullName evidence="1">Uncharacterized protein</fullName>
    </submittedName>
</protein>
<dbReference type="OrthoDB" id="2995895at2759"/>